<proteinExistence type="predicted"/>
<comment type="caution">
    <text evidence="1">The sequence shown here is derived from an EMBL/GenBank/DDBJ whole genome shotgun (WGS) entry which is preliminary data.</text>
</comment>
<dbReference type="Gene3D" id="3.10.20.30">
    <property type="match status" value="1"/>
</dbReference>
<dbReference type="EMBL" id="JACOFT010000002">
    <property type="protein sequence ID" value="MBC3810680.1"/>
    <property type="molecule type" value="Genomic_DNA"/>
</dbReference>
<sequence length="85" mass="9187">MKIQLRFFASVREKLGLSEETVTLPDEVTTVGGVRAYLQSRGGLWADVLADDRALRMAFAHVMCDAETPISEGGEVAFFPPVTGG</sequence>
<accession>A0ABR6XCN3</accession>
<organism evidence="1 2">
    <name type="scientific">Undibacterium aquatile</name>
    <dbReference type="NCBI Taxonomy" id="1537398"/>
    <lineage>
        <taxon>Bacteria</taxon>
        <taxon>Pseudomonadati</taxon>
        <taxon>Pseudomonadota</taxon>
        <taxon>Betaproteobacteria</taxon>
        <taxon>Burkholderiales</taxon>
        <taxon>Oxalobacteraceae</taxon>
        <taxon>Undibacterium</taxon>
    </lineage>
</organism>
<dbReference type="CDD" id="cd00754">
    <property type="entry name" value="Ubl_MoaD"/>
    <property type="match status" value="1"/>
</dbReference>
<dbReference type="InterPro" id="IPR003749">
    <property type="entry name" value="ThiS/MoaD-like"/>
</dbReference>
<reference evidence="1 2" key="1">
    <citation type="submission" date="2020-08" db="EMBL/GenBank/DDBJ databases">
        <title>Novel species isolated from subtropical streams in China.</title>
        <authorList>
            <person name="Lu H."/>
        </authorList>
    </citation>
    <scope>NUCLEOTIDE SEQUENCE [LARGE SCALE GENOMIC DNA]</scope>
    <source>
        <strain evidence="1 2">CCTCC AB 2015119</strain>
    </source>
</reference>
<gene>
    <name evidence="1" type="primary">moaD</name>
    <name evidence="1" type="ORF">H8K26_04435</name>
</gene>
<keyword evidence="2" id="KW-1185">Reference proteome</keyword>
<evidence type="ECO:0000313" key="2">
    <source>
        <dbReference type="Proteomes" id="UP000637632"/>
    </source>
</evidence>
<dbReference type="SUPFAM" id="SSF54285">
    <property type="entry name" value="MoaD/ThiS"/>
    <property type="match status" value="1"/>
</dbReference>
<dbReference type="InterPro" id="IPR016155">
    <property type="entry name" value="Mopterin_synth/thiamin_S_b"/>
</dbReference>
<dbReference type="Pfam" id="PF02597">
    <property type="entry name" value="ThiS"/>
    <property type="match status" value="1"/>
</dbReference>
<evidence type="ECO:0000313" key="1">
    <source>
        <dbReference type="EMBL" id="MBC3810680.1"/>
    </source>
</evidence>
<dbReference type="RefSeq" id="WP_186885609.1">
    <property type="nucleotide sequence ID" value="NZ_JACOFT010000002.1"/>
</dbReference>
<dbReference type="InterPro" id="IPR012675">
    <property type="entry name" value="Beta-grasp_dom_sf"/>
</dbReference>
<name>A0ABR6XCN3_9BURK</name>
<dbReference type="NCBIfam" id="TIGR01682">
    <property type="entry name" value="moaD"/>
    <property type="match status" value="1"/>
</dbReference>
<protein>
    <submittedName>
        <fullName evidence="1">Molybdopterin converting factor subunit 1</fullName>
    </submittedName>
</protein>
<dbReference type="Proteomes" id="UP000637632">
    <property type="component" value="Unassembled WGS sequence"/>
</dbReference>